<protein>
    <submittedName>
        <fullName evidence="9">DUF421 domain-containing protein</fullName>
    </submittedName>
</protein>
<dbReference type="Pfam" id="PF04239">
    <property type="entry name" value="DUF421"/>
    <property type="match status" value="1"/>
</dbReference>
<feature type="transmembrane region" description="Helical" evidence="7">
    <location>
        <begin position="33"/>
        <end position="52"/>
    </location>
</feature>
<name>A0A514LLZ2_9BACI</name>
<gene>
    <name evidence="9" type="ORF">EPH95_17975</name>
</gene>
<reference evidence="10" key="1">
    <citation type="submission" date="2019-01" db="EMBL/GenBank/DDBJ databases">
        <title>Genomic analysis of Salicibibacter sp. NKC3-5.</title>
        <authorList>
            <person name="Oh Y.J."/>
        </authorList>
    </citation>
    <scope>NUCLEOTIDE SEQUENCE [LARGE SCALE GENOMIC DNA]</scope>
    <source>
        <strain evidence="10">NKC3-5</strain>
    </source>
</reference>
<dbReference type="RefSeq" id="WP_142091319.1">
    <property type="nucleotide sequence ID" value="NZ_CP035485.1"/>
</dbReference>
<dbReference type="Gene3D" id="3.30.240.20">
    <property type="entry name" value="bsu07140 like domains"/>
    <property type="match status" value="2"/>
</dbReference>
<proteinExistence type="inferred from homology"/>
<keyword evidence="5 7" id="KW-1133">Transmembrane helix</keyword>
<keyword evidence="6 7" id="KW-0472">Membrane</keyword>
<dbReference type="PANTHER" id="PTHR34582">
    <property type="entry name" value="UPF0702 TRANSMEMBRANE PROTEIN YCAP"/>
    <property type="match status" value="1"/>
</dbReference>
<evidence type="ECO:0000313" key="9">
    <source>
        <dbReference type="EMBL" id="QDI92823.1"/>
    </source>
</evidence>
<evidence type="ECO:0000256" key="7">
    <source>
        <dbReference type="SAM" id="Phobius"/>
    </source>
</evidence>
<evidence type="ECO:0000256" key="4">
    <source>
        <dbReference type="ARBA" id="ARBA00022692"/>
    </source>
</evidence>
<evidence type="ECO:0000256" key="3">
    <source>
        <dbReference type="ARBA" id="ARBA00022475"/>
    </source>
</evidence>
<dbReference type="PANTHER" id="PTHR34582:SF6">
    <property type="entry name" value="UPF0702 TRANSMEMBRANE PROTEIN YCAP"/>
    <property type="match status" value="1"/>
</dbReference>
<evidence type="ECO:0000256" key="5">
    <source>
        <dbReference type="ARBA" id="ARBA00022989"/>
    </source>
</evidence>
<evidence type="ECO:0000259" key="8">
    <source>
        <dbReference type="Pfam" id="PF04239"/>
    </source>
</evidence>
<dbReference type="InterPro" id="IPR023090">
    <property type="entry name" value="UPF0702_alpha/beta_dom_sf"/>
</dbReference>
<keyword evidence="10" id="KW-1185">Reference proteome</keyword>
<evidence type="ECO:0000313" key="10">
    <source>
        <dbReference type="Proteomes" id="UP000319756"/>
    </source>
</evidence>
<sequence length="218" mass="24922">MTELFALAWRTIFFYFFLLVALRLMGKREVGELTILDFIVSIMIAEFAAMAVQEQSLMQGMVPIIILACIQIGLAYLSLKSNRLRDIFDGEPTMIIQNGKIDEEAMRTQRYNFDDLLQHLRTQGISNFTEVEYAVLEPSGDLSVIKKEHKGDPNDIVYPLPLIIDGDIQHDHLQQIGGNADWLMTKLQERGYDNVKKIALCVSKKNGTLIIDEKDERR</sequence>
<evidence type="ECO:0000256" key="2">
    <source>
        <dbReference type="ARBA" id="ARBA00006448"/>
    </source>
</evidence>
<comment type="similarity">
    <text evidence="2">Belongs to the UPF0702 family.</text>
</comment>
<feature type="transmembrane region" description="Helical" evidence="7">
    <location>
        <begin position="58"/>
        <end position="79"/>
    </location>
</feature>
<dbReference type="InterPro" id="IPR007353">
    <property type="entry name" value="DUF421"/>
</dbReference>
<dbReference type="Proteomes" id="UP000319756">
    <property type="component" value="Chromosome"/>
</dbReference>
<dbReference type="EMBL" id="CP035485">
    <property type="protein sequence ID" value="QDI92823.1"/>
    <property type="molecule type" value="Genomic_DNA"/>
</dbReference>
<keyword evidence="4 7" id="KW-0812">Transmembrane</keyword>
<evidence type="ECO:0000256" key="1">
    <source>
        <dbReference type="ARBA" id="ARBA00004651"/>
    </source>
</evidence>
<feature type="domain" description="YetF C-terminal" evidence="8">
    <location>
        <begin position="80"/>
        <end position="201"/>
    </location>
</feature>
<dbReference type="KEGG" id="sale:EPH95_17975"/>
<evidence type="ECO:0000256" key="6">
    <source>
        <dbReference type="ARBA" id="ARBA00023136"/>
    </source>
</evidence>
<dbReference type="AlphaFoldDB" id="A0A514LLZ2"/>
<comment type="subcellular location">
    <subcellularLocation>
        <location evidence="1">Cell membrane</location>
        <topology evidence="1">Multi-pass membrane protein</topology>
    </subcellularLocation>
</comment>
<accession>A0A514LLZ2</accession>
<feature type="transmembrane region" description="Helical" evidence="7">
    <location>
        <begin position="6"/>
        <end position="26"/>
    </location>
</feature>
<keyword evidence="3" id="KW-1003">Cell membrane</keyword>
<dbReference type="GO" id="GO:0005886">
    <property type="term" value="C:plasma membrane"/>
    <property type="evidence" value="ECO:0007669"/>
    <property type="project" value="UniProtKB-SubCell"/>
</dbReference>
<organism evidence="9 10">
    <name type="scientific">Salicibibacter halophilus</name>
    <dbReference type="NCBI Taxonomy" id="2502791"/>
    <lineage>
        <taxon>Bacteria</taxon>
        <taxon>Bacillati</taxon>
        <taxon>Bacillota</taxon>
        <taxon>Bacilli</taxon>
        <taxon>Bacillales</taxon>
        <taxon>Bacillaceae</taxon>
        <taxon>Salicibibacter</taxon>
    </lineage>
</organism>
<dbReference type="OrthoDB" id="1682423at2"/>